<dbReference type="Pfam" id="PF00651">
    <property type="entry name" value="BTB"/>
    <property type="match status" value="1"/>
</dbReference>
<dbReference type="SUPFAM" id="SSF54695">
    <property type="entry name" value="POZ domain"/>
    <property type="match status" value="1"/>
</dbReference>
<dbReference type="Gene3D" id="3.30.710.10">
    <property type="entry name" value="Potassium Channel Kv1.1, Chain A"/>
    <property type="match status" value="1"/>
</dbReference>
<accession>A0AAV6UFS7</accession>
<organism evidence="2 3">
    <name type="scientific">Oedothorax gibbosus</name>
    <dbReference type="NCBI Taxonomy" id="931172"/>
    <lineage>
        <taxon>Eukaryota</taxon>
        <taxon>Metazoa</taxon>
        <taxon>Ecdysozoa</taxon>
        <taxon>Arthropoda</taxon>
        <taxon>Chelicerata</taxon>
        <taxon>Arachnida</taxon>
        <taxon>Araneae</taxon>
        <taxon>Araneomorphae</taxon>
        <taxon>Entelegynae</taxon>
        <taxon>Araneoidea</taxon>
        <taxon>Linyphiidae</taxon>
        <taxon>Erigoninae</taxon>
        <taxon>Oedothorax</taxon>
    </lineage>
</organism>
<dbReference type="InterPro" id="IPR011333">
    <property type="entry name" value="SKP1/BTB/POZ_sf"/>
</dbReference>
<sequence length="361" mass="40813">MFIITSSCEIPMKSEPNHIFSIEKSLIVNSDKNSILNPKDTLTVGCRMRGETIETREYRMYSVIHKKKIQWIIEKFDSVSKYATIKETGNLLFFMTIEKISEERTYTLQVTGMPSSDGWNFFIWKLSLKDNKGIVLADKILAHLVPKWVWNTSLSALNENENLQMEFEAIVEVHTDSGSSVSSSLVEDLLHLHENNTLSDAIINAEGKSFPAHRSILAARSTVFRAMFEKEMTEGRSGVVDVNDVDAATMSKLLGYMYSDSLEGIQFAEAAKLLYAADKYDVQSLKLGCCDILIAGLTIDNACEALVLADRHSDDLMTRTMDFIGKRPELIASKMWDEMEETNLRIAAKVTRELYLMKAMK</sequence>
<name>A0AAV6UFS7_9ARAC</name>
<evidence type="ECO:0000313" key="3">
    <source>
        <dbReference type="Proteomes" id="UP000827092"/>
    </source>
</evidence>
<comment type="caution">
    <text evidence="2">The sequence shown here is derived from an EMBL/GenBank/DDBJ whole genome shotgun (WGS) entry which is preliminary data.</text>
</comment>
<dbReference type="Proteomes" id="UP000827092">
    <property type="component" value="Unassembled WGS sequence"/>
</dbReference>
<reference evidence="2 3" key="1">
    <citation type="journal article" date="2022" name="Nat. Ecol. Evol.">
        <title>A masculinizing supergene underlies an exaggerated male reproductive morph in a spider.</title>
        <authorList>
            <person name="Hendrickx F."/>
            <person name="De Corte Z."/>
            <person name="Sonet G."/>
            <person name="Van Belleghem S.M."/>
            <person name="Kostlbacher S."/>
            <person name="Vangestel C."/>
        </authorList>
    </citation>
    <scope>NUCLEOTIDE SEQUENCE [LARGE SCALE GENOMIC DNA]</scope>
    <source>
        <strain evidence="2">W744_W776</strain>
    </source>
</reference>
<dbReference type="PANTHER" id="PTHR24413">
    <property type="entry name" value="SPECKLE-TYPE POZ PROTEIN"/>
    <property type="match status" value="1"/>
</dbReference>
<evidence type="ECO:0000259" key="1">
    <source>
        <dbReference type="PROSITE" id="PS50097"/>
    </source>
</evidence>
<dbReference type="AlphaFoldDB" id="A0AAV6UFS7"/>
<dbReference type="SMART" id="SM00225">
    <property type="entry name" value="BTB"/>
    <property type="match status" value="1"/>
</dbReference>
<gene>
    <name evidence="2" type="ORF">JTE90_002805</name>
</gene>
<dbReference type="EMBL" id="JAFNEN010000422">
    <property type="protein sequence ID" value="KAG8183315.1"/>
    <property type="molecule type" value="Genomic_DNA"/>
</dbReference>
<protein>
    <recommendedName>
        <fullName evidence="1">BTB domain-containing protein</fullName>
    </recommendedName>
</protein>
<feature type="domain" description="BTB" evidence="1">
    <location>
        <begin position="199"/>
        <end position="266"/>
    </location>
</feature>
<evidence type="ECO:0000313" key="2">
    <source>
        <dbReference type="EMBL" id="KAG8183315.1"/>
    </source>
</evidence>
<dbReference type="Gene3D" id="1.25.40.420">
    <property type="match status" value="1"/>
</dbReference>
<proteinExistence type="predicted"/>
<dbReference type="PROSITE" id="PS50097">
    <property type="entry name" value="BTB"/>
    <property type="match status" value="1"/>
</dbReference>
<dbReference type="InterPro" id="IPR000210">
    <property type="entry name" value="BTB/POZ_dom"/>
</dbReference>
<keyword evidence="3" id="KW-1185">Reference proteome</keyword>